<evidence type="ECO:0000256" key="2">
    <source>
        <dbReference type="SAM" id="MobiDB-lite"/>
    </source>
</evidence>
<evidence type="ECO:0000256" key="1">
    <source>
        <dbReference type="ARBA" id="ARBA00005536"/>
    </source>
</evidence>
<protein>
    <submittedName>
        <fullName evidence="3">Regulator of Vps4 activity in the MVB pathway protein</fullName>
    </submittedName>
</protein>
<name>A0A0K9Q4P3_ZOSMR</name>
<comment type="similarity">
    <text evidence="1">Belongs to the IST1 family.</text>
</comment>
<reference evidence="4" key="1">
    <citation type="journal article" date="2016" name="Nature">
        <title>The genome of the seagrass Zostera marina reveals angiosperm adaptation to the sea.</title>
        <authorList>
            <person name="Olsen J.L."/>
            <person name="Rouze P."/>
            <person name="Verhelst B."/>
            <person name="Lin Y.-C."/>
            <person name="Bayer T."/>
            <person name="Collen J."/>
            <person name="Dattolo E."/>
            <person name="De Paoli E."/>
            <person name="Dittami S."/>
            <person name="Maumus F."/>
            <person name="Michel G."/>
            <person name="Kersting A."/>
            <person name="Lauritano C."/>
            <person name="Lohaus R."/>
            <person name="Toepel M."/>
            <person name="Tonon T."/>
            <person name="Vanneste K."/>
            <person name="Amirebrahimi M."/>
            <person name="Brakel J."/>
            <person name="Bostroem C."/>
            <person name="Chovatia M."/>
            <person name="Grimwood J."/>
            <person name="Jenkins J.W."/>
            <person name="Jueterbock A."/>
            <person name="Mraz A."/>
            <person name="Stam W.T."/>
            <person name="Tice H."/>
            <person name="Bornberg-Bauer E."/>
            <person name="Green P.J."/>
            <person name="Pearson G.A."/>
            <person name="Procaccini G."/>
            <person name="Duarte C.M."/>
            <person name="Schmutz J."/>
            <person name="Reusch T.B.H."/>
            <person name="Van de Peer Y."/>
        </authorList>
    </citation>
    <scope>NUCLEOTIDE SEQUENCE [LARGE SCALE GENOMIC DNA]</scope>
    <source>
        <strain evidence="4">cv. Finnish</strain>
    </source>
</reference>
<evidence type="ECO:0000313" key="3">
    <source>
        <dbReference type="EMBL" id="KMZ75435.1"/>
    </source>
</evidence>
<dbReference type="Gene3D" id="1.20.1260.60">
    <property type="entry name" value="Vacuolar protein sorting-associated protein Ist1"/>
    <property type="match status" value="1"/>
</dbReference>
<keyword evidence="4" id="KW-1185">Reference proteome</keyword>
<evidence type="ECO:0000313" key="4">
    <source>
        <dbReference type="Proteomes" id="UP000036987"/>
    </source>
</evidence>
<accession>A0A0K9Q4P3</accession>
<dbReference type="EMBL" id="LFYR01000167">
    <property type="protein sequence ID" value="KMZ75435.1"/>
    <property type="molecule type" value="Genomic_DNA"/>
</dbReference>
<comment type="caution">
    <text evidence="3">The sequence shown here is derived from an EMBL/GenBank/DDBJ whole genome shotgun (WGS) entry which is preliminary data.</text>
</comment>
<dbReference type="OrthoDB" id="29853at2759"/>
<sequence>MSALNSLFNRGLLGSKCKTCLNLSISRIKLLRNKREVQLTQMRKEIFQFLQSGQEAIARIRVEHVIREQNILAAYEIIELFCEFILARVPILDTQRTCPIELQESIASVIFAAPRCSDVQELTQIKNLFTSKYGKEFVSAVSELRPDSGVNRVIIEKLSVKTPSAEIRLAVLNDIAQEYNLDWDSSNTEAEFNKKHEDLLDGSKLTKTETSSLEKKSVNLSPPKHRDPVTTTTHRGSPVSISKLSDIIASPSNSDKKKPTSSNHYTNEHNDQRLTSNQSTSDILERAQAAIATANRACASARTAALLANTRVDNHQSSKDVKGA</sequence>
<feature type="region of interest" description="Disordered" evidence="2">
    <location>
        <begin position="203"/>
        <end position="278"/>
    </location>
</feature>
<dbReference type="Pfam" id="PF03398">
    <property type="entry name" value="Ist1"/>
    <property type="match status" value="1"/>
</dbReference>
<feature type="compositionally biased region" description="Polar residues" evidence="2">
    <location>
        <begin position="229"/>
        <end position="243"/>
    </location>
</feature>
<dbReference type="PANTHER" id="PTHR12161">
    <property type="entry name" value="IST1 FAMILY MEMBER"/>
    <property type="match status" value="1"/>
</dbReference>
<dbReference type="PANTHER" id="PTHR12161:SF81">
    <property type="entry name" value="OS01G0687700 PROTEIN"/>
    <property type="match status" value="1"/>
</dbReference>
<proteinExistence type="inferred from homology"/>
<dbReference type="GO" id="GO:0008104">
    <property type="term" value="P:intracellular protein localization"/>
    <property type="evidence" value="ECO:0000318"/>
    <property type="project" value="GO_Central"/>
</dbReference>
<dbReference type="InterPro" id="IPR042277">
    <property type="entry name" value="IST1-like"/>
</dbReference>
<dbReference type="FunFam" id="1.20.1260.60:FF:000003">
    <property type="entry name" value="IST1-like protein isoform A"/>
    <property type="match status" value="1"/>
</dbReference>
<organism evidence="3 4">
    <name type="scientific">Zostera marina</name>
    <name type="common">Eelgrass</name>
    <dbReference type="NCBI Taxonomy" id="29655"/>
    <lineage>
        <taxon>Eukaryota</taxon>
        <taxon>Viridiplantae</taxon>
        <taxon>Streptophyta</taxon>
        <taxon>Embryophyta</taxon>
        <taxon>Tracheophyta</taxon>
        <taxon>Spermatophyta</taxon>
        <taxon>Magnoliopsida</taxon>
        <taxon>Liliopsida</taxon>
        <taxon>Zosteraceae</taxon>
        <taxon>Zostera</taxon>
    </lineage>
</organism>
<dbReference type="GO" id="GO:0015031">
    <property type="term" value="P:protein transport"/>
    <property type="evidence" value="ECO:0007669"/>
    <property type="project" value="InterPro"/>
</dbReference>
<gene>
    <name evidence="3" type="ORF">ZOSMA_114G00320</name>
</gene>
<dbReference type="OMA" id="GSKHICA"/>
<dbReference type="STRING" id="29655.A0A0K9Q4P3"/>
<dbReference type="Proteomes" id="UP000036987">
    <property type="component" value="Unassembled WGS sequence"/>
</dbReference>
<dbReference type="InterPro" id="IPR005061">
    <property type="entry name" value="Ist1"/>
</dbReference>
<dbReference type="AlphaFoldDB" id="A0A0K9Q4P3"/>
<feature type="compositionally biased region" description="Basic and acidic residues" evidence="2">
    <location>
        <begin position="203"/>
        <end position="217"/>
    </location>
</feature>